<feature type="region of interest" description="Disordered" evidence="1">
    <location>
        <begin position="1"/>
        <end position="36"/>
    </location>
</feature>
<dbReference type="Proteomes" id="UP001151760">
    <property type="component" value="Unassembled WGS sequence"/>
</dbReference>
<organism evidence="3 4">
    <name type="scientific">Tanacetum coccineum</name>
    <dbReference type="NCBI Taxonomy" id="301880"/>
    <lineage>
        <taxon>Eukaryota</taxon>
        <taxon>Viridiplantae</taxon>
        <taxon>Streptophyta</taxon>
        <taxon>Embryophyta</taxon>
        <taxon>Tracheophyta</taxon>
        <taxon>Spermatophyta</taxon>
        <taxon>Magnoliopsida</taxon>
        <taxon>eudicotyledons</taxon>
        <taxon>Gunneridae</taxon>
        <taxon>Pentapetalae</taxon>
        <taxon>asterids</taxon>
        <taxon>campanulids</taxon>
        <taxon>Asterales</taxon>
        <taxon>Asteraceae</taxon>
        <taxon>Asteroideae</taxon>
        <taxon>Anthemideae</taxon>
        <taxon>Anthemidinae</taxon>
        <taxon>Tanacetum</taxon>
    </lineage>
</organism>
<dbReference type="EMBL" id="BQNB010017732">
    <property type="protein sequence ID" value="GJT66633.1"/>
    <property type="molecule type" value="Genomic_DNA"/>
</dbReference>
<proteinExistence type="predicted"/>
<keyword evidence="2" id="KW-0472">Membrane</keyword>
<evidence type="ECO:0000256" key="2">
    <source>
        <dbReference type="SAM" id="Phobius"/>
    </source>
</evidence>
<feature type="transmembrane region" description="Helical" evidence="2">
    <location>
        <begin position="85"/>
        <end position="108"/>
    </location>
</feature>
<comment type="caution">
    <text evidence="3">The sequence shown here is derived from an EMBL/GenBank/DDBJ whole genome shotgun (WGS) entry which is preliminary data.</text>
</comment>
<reference evidence="3" key="2">
    <citation type="submission" date="2022-01" db="EMBL/GenBank/DDBJ databases">
        <authorList>
            <person name="Yamashiro T."/>
            <person name="Shiraishi A."/>
            <person name="Satake H."/>
            <person name="Nakayama K."/>
        </authorList>
    </citation>
    <scope>NUCLEOTIDE SEQUENCE</scope>
</reference>
<keyword evidence="2" id="KW-1133">Transmembrane helix</keyword>
<protein>
    <submittedName>
        <fullName evidence="3">Uncharacterized protein</fullName>
    </submittedName>
</protein>
<sequence length="179" mass="20100">MIQFKEMMQDERSQELKVKRSRSQSMNEQSRYKQEKTKTRLKKAKLKCHIFNIGEDKLLTSSFSKSGVEGCYRTRTRCGIKLSKLYMVMKVALITMVASIMVVVRVSISGNIIGISQGHLGARNSADLLDMLFAISSAEINEVEDTCVWSLGTDRAFSVKDARCIIDSKSLYSLAPSTV</sequence>
<keyword evidence="2" id="KW-0812">Transmembrane</keyword>
<reference evidence="3" key="1">
    <citation type="journal article" date="2022" name="Int. J. Mol. Sci.">
        <title>Draft Genome of Tanacetum Coccineum: Genomic Comparison of Closely Related Tanacetum-Family Plants.</title>
        <authorList>
            <person name="Yamashiro T."/>
            <person name="Shiraishi A."/>
            <person name="Nakayama K."/>
            <person name="Satake H."/>
        </authorList>
    </citation>
    <scope>NUCLEOTIDE SEQUENCE</scope>
</reference>
<accession>A0ABQ5FUS5</accession>
<evidence type="ECO:0000256" key="1">
    <source>
        <dbReference type="SAM" id="MobiDB-lite"/>
    </source>
</evidence>
<name>A0ABQ5FUS5_9ASTR</name>
<feature type="compositionally biased region" description="Basic and acidic residues" evidence="1">
    <location>
        <begin position="7"/>
        <end position="18"/>
    </location>
</feature>
<gene>
    <name evidence="3" type="ORF">Tco_1018113</name>
</gene>
<evidence type="ECO:0000313" key="3">
    <source>
        <dbReference type="EMBL" id="GJT66633.1"/>
    </source>
</evidence>
<keyword evidence="4" id="KW-1185">Reference proteome</keyword>
<evidence type="ECO:0000313" key="4">
    <source>
        <dbReference type="Proteomes" id="UP001151760"/>
    </source>
</evidence>